<sequence length="281" mass="29825">MNQRGRGFDPEQFFGPDGPFGPRGPLGPGGIFGPQGPFGTGGWPGVGGGQGFAGGGWAGERRGPRPGGRRARRGDVRSAILELLRERGAMNGYQLMQGIAEATDGAWTPSSGAIYPALSQLEDEGLVEQTEVEGRKAYRLTDAGRTAAENGPSLLWGREGGAEPEDPWSGSSRGEHAHGERRGGPHGRHGGPGRGFREEFRHGGSRRTIGALWKALGGLAVATQAVGQSGDEDLTTEAAELLDRTRRDLYRMLAEAEVDRDDPDDDEITDAEITDGEIVEE</sequence>
<dbReference type="SUPFAM" id="SSF46785">
    <property type="entry name" value="Winged helix' DNA-binding domain"/>
    <property type="match status" value="1"/>
</dbReference>
<dbReference type="EMBL" id="BMEM01000004">
    <property type="protein sequence ID" value="GGF57022.1"/>
    <property type="molecule type" value="Genomic_DNA"/>
</dbReference>
<feature type="region of interest" description="Disordered" evidence="1">
    <location>
        <begin position="257"/>
        <end position="281"/>
    </location>
</feature>
<dbReference type="InterPro" id="IPR036388">
    <property type="entry name" value="WH-like_DNA-bd_sf"/>
</dbReference>
<feature type="region of interest" description="Disordered" evidence="1">
    <location>
        <begin position="148"/>
        <end position="203"/>
    </location>
</feature>
<evidence type="ECO:0000313" key="3">
    <source>
        <dbReference type="EMBL" id="GGF57022.1"/>
    </source>
</evidence>
<feature type="domain" description="Transcription regulator PadR N-terminal" evidence="2">
    <location>
        <begin position="80"/>
        <end position="149"/>
    </location>
</feature>
<organism evidence="3 4">
    <name type="scientific">Ornithinimicrobium tianjinense</name>
    <dbReference type="NCBI Taxonomy" id="1195761"/>
    <lineage>
        <taxon>Bacteria</taxon>
        <taxon>Bacillati</taxon>
        <taxon>Actinomycetota</taxon>
        <taxon>Actinomycetes</taxon>
        <taxon>Micrococcales</taxon>
        <taxon>Ornithinimicrobiaceae</taxon>
        <taxon>Ornithinimicrobium</taxon>
    </lineage>
</organism>
<reference evidence="3" key="2">
    <citation type="submission" date="2020-09" db="EMBL/GenBank/DDBJ databases">
        <authorList>
            <person name="Sun Q."/>
            <person name="Zhou Y."/>
        </authorList>
    </citation>
    <scope>NUCLEOTIDE SEQUENCE</scope>
    <source>
        <strain evidence="3">CGMCC 1.12160</strain>
    </source>
</reference>
<protein>
    <recommendedName>
        <fullName evidence="2">Transcription regulator PadR N-terminal domain-containing protein</fullName>
    </recommendedName>
</protein>
<proteinExistence type="predicted"/>
<dbReference type="Pfam" id="PF03551">
    <property type="entry name" value="PadR"/>
    <property type="match status" value="1"/>
</dbReference>
<dbReference type="CDD" id="cd00090">
    <property type="entry name" value="HTH_ARSR"/>
    <property type="match status" value="1"/>
</dbReference>
<feature type="region of interest" description="Disordered" evidence="1">
    <location>
        <begin position="1"/>
        <end position="74"/>
    </location>
</feature>
<dbReference type="PANTHER" id="PTHR43252:SF2">
    <property type="entry name" value="TRANSCRIPTION REGULATOR, PADR-LIKE FAMILY"/>
    <property type="match status" value="1"/>
</dbReference>
<dbReference type="AlphaFoldDB" id="A0A917F968"/>
<gene>
    <name evidence="3" type="ORF">GCM10011366_26060</name>
</gene>
<feature type="compositionally biased region" description="Basic and acidic residues" evidence="1">
    <location>
        <begin position="173"/>
        <end position="183"/>
    </location>
</feature>
<dbReference type="Gene3D" id="1.10.10.10">
    <property type="entry name" value="Winged helix-like DNA-binding domain superfamily/Winged helix DNA-binding domain"/>
    <property type="match status" value="1"/>
</dbReference>
<evidence type="ECO:0000313" key="4">
    <source>
        <dbReference type="Proteomes" id="UP000605670"/>
    </source>
</evidence>
<keyword evidence="4" id="KW-1185">Reference proteome</keyword>
<dbReference type="RefSeq" id="WP_229735258.1">
    <property type="nucleotide sequence ID" value="NZ_BAABKH010000014.1"/>
</dbReference>
<name>A0A917F968_9MICO</name>
<dbReference type="Proteomes" id="UP000605670">
    <property type="component" value="Unassembled WGS sequence"/>
</dbReference>
<feature type="compositionally biased region" description="Gly residues" evidence="1">
    <location>
        <begin position="24"/>
        <end position="58"/>
    </location>
</feature>
<accession>A0A917F968</accession>
<reference evidence="3" key="1">
    <citation type="journal article" date="2014" name="Int. J. Syst. Evol. Microbiol.">
        <title>Complete genome sequence of Corynebacterium casei LMG S-19264T (=DSM 44701T), isolated from a smear-ripened cheese.</title>
        <authorList>
            <consortium name="US DOE Joint Genome Institute (JGI-PGF)"/>
            <person name="Walter F."/>
            <person name="Albersmeier A."/>
            <person name="Kalinowski J."/>
            <person name="Ruckert C."/>
        </authorList>
    </citation>
    <scope>NUCLEOTIDE SEQUENCE</scope>
    <source>
        <strain evidence="3">CGMCC 1.12160</strain>
    </source>
</reference>
<dbReference type="InterPro" id="IPR011991">
    <property type="entry name" value="ArsR-like_HTH"/>
</dbReference>
<evidence type="ECO:0000256" key="1">
    <source>
        <dbReference type="SAM" id="MobiDB-lite"/>
    </source>
</evidence>
<dbReference type="PANTHER" id="PTHR43252">
    <property type="entry name" value="TRANSCRIPTIONAL REGULATOR YQJI"/>
    <property type="match status" value="1"/>
</dbReference>
<dbReference type="InterPro" id="IPR036390">
    <property type="entry name" value="WH_DNA-bd_sf"/>
</dbReference>
<evidence type="ECO:0000259" key="2">
    <source>
        <dbReference type="Pfam" id="PF03551"/>
    </source>
</evidence>
<dbReference type="InterPro" id="IPR005149">
    <property type="entry name" value="Tscrpt_reg_PadR_N"/>
</dbReference>
<comment type="caution">
    <text evidence="3">The sequence shown here is derived from an EMBL/GenBank/DDBJ whole genome shotgun (WGS) entry which is preliminary data.</text>
</comment>